<reference evidence="1" key="1">
    <citation type="journal article" date="2022" name="Front. Plant Sci.">
        <title>Agronomic efficiency and genome mining analysis of the wheat-biostimulant rhizospheric bacterium Pseudomonas pergaminensis sp. nov. strain 1008T.</title>
        <authorList>
            <person name="Diaz M."/>
            <person name="Bach T."/>
            <person name="Gonzalez Anta G."/>
            <person name="Agaras B."/>
            <person name="Wibberg D."/>
            <person name="Noguera F."/>
            <person name="Canciani W."/>
            <person name="Valverde C."/>
        </authorList>
    </citation>
    <scope>NUCLEOTIDE SEQUENCE</scope>
    <source>
        <strain evidence="1">1008</strain>
    </source>
</reference>
<dbReference type="EMBL" id="CP078013">
    <property type="protein sequence ID" value="USV99900.1"/>
    <property type="molecule type" value="Genomic_DNA"/>
</dbReference>
<name>A0ABD7TEQ4_9PSED</name>
<dbReference type="KEGG" id="ppeg:KUA23_23165"/>
<proteinExistence type="predicted"/>
<gene>
    <name evidence="1" type="ORF">KUA23_23165</name>
</gene>
<accession>A0ABD7TEQ4</accession>
<reference evidence="1" key="2">
    <citation type="submission" date="2024-04" db="EMBL/GenBank/DDBJ databases">
        <authorList>
            <person name="Diaz M."/>
            <person name="Bach T."/>
            <person name="Gonzalez Anta G."/>
            <person name="Agaras B."/>
            <person name="Wibberg D."/>
            <person name="Noguera F."/>
            <person name="Canciani W."/>
            <person name="Ybarra T."/>
            <person name="Nunez M.L."/>
            <person name="Valverde C."/>
        </authorList>
    </citation>
    <scope>NUCLEOTIDE SEQUENCE</scope>
    <source>
        <strain evidence="1">1008</strain>
    </source>
</reference>
<dbReference type="Pfam" id="PF11185">
    <property type="entry name" value="DUF2971"/>
    <property type="match status" value="1"/>
</dbReference>
<dbReference type="InterPro" id="IPR021352">
    <property type="entry name" value="DUF2971"/>
</dbReference>
<dbReference type="RefSeq" id="WP_252992918.1">
    <property type="nucleotide sequence ID" value="NZ_CP078013.2"/>
</dbReference>
<sequence length="289" mass="32910">MSILYHYTSQQGLLGVLDSKSIWATNTHYLNDPTEFVHALSFARAMASHSYEDDYWETFGFMLHGHLNKMDEQDLYVSSFSEKPDLLSQWRGYCPGGSGYCIGFDQRLVAEYCEERGIRLEKCLYKHEDQAGAVATIISAGRDCFPSVPHSVEEFFSLPTEEKLDCMFAIKDRLNGDLKPEADRVLNTICNLLLELAPLFKHEGFHEEAEWRIISNKPDHQVRFRTGPSYVIPYISIDLLNAKPDVLKKLIVGPNPNQARAAKAAELLVKQYGYDKSIVTCSDIPFNNW</sequence>
<dbReference type="AlphaFoldDB" id="A0ABD7TEQ4"/>
<protein>
    <submittedName>
        <fullName evidence="1">DUF2971 domain-containing protein</fullName>
    </submittedName>
</protein>
<organism evidence="1 2">
    <name type="scientific">Pseudomonas pergaminensis</name>
    <dbReference type="NCBI Taxonomy" id="2853159"/>
    <lineage>
        <taxon>Bacteria</taxon>
        <taxon>Pseudomonadati</taxon>
        <taxon>Pseudomonadota</taxon>
        <taxon>Gammaproteobacteria</taxon>
        <taxon>Pseudomonadales</taxon>
        <taxon>Pseudomonadaceae</taxon>
        <taxon>Pseudomonas</taxon>
    </lineage>
</organism>
<evidence type="ECO:0000313" key="1">
    <source>
        <dbReference type="EMBL" id="USV99900.1"/>
    </source>
</evidence>
<dbReference type="Proteomes" id="UP001056907">
    <property type="component" value="Chromosome"/>
</dbReference>
<evidence type="ECO:0000313" key="2">
    <source>
        <dbReference type="Proteomes" id="UP001056907"/>
    </source>
</evidence>